<evidence type="ECO:0000313" key="4">
    <source>
        <dbReference type="Proteomes" id="UP000269097"/>
    </source>
</evidence>
<dbReference type="RefSeq" id="WP_123040025.1">
    <property type="nucleotide sequence ID" value="NZ_CP033433.1"/>
</dbReference>
<dbReference type="NCBIfam" id="NF009154">
    <property type="entry name" value="PRK12497.3-3"/>
    <property type="match status" value="1"/>
</dbReference>
<evidence type="ECO:0000256" key="1">
    <source>
        <dbReference type="ARBA" id="ARBA00006738"/>
    </source>
</evidence>
<dbReference type="NCBIfam" id="NF009150">
    <property type="entry name" value="PRK12497.1-3"/>
    <property type="match status" value="1"/>
</dbReference>
<dbReference type="Proteomes" id="UP000269097">
    <property type="component" value="Chromosome"/>
</dbReference>
<dbReference type="Pfam" id="PF02021">
    <property type="entry name" value="UPF0102"/>
    <property type="match status" value="1"/>
</dbReference>
<dbReference type="HAMAP" id="MF_00048">
    <property type="entry name" value="UPF0102"/>
    <property type="match status" value="1"/>
</dbReference>
<name>A0A3G3JUW2_9BACL</name>
<evidence type="ECO:0000256" key="2">
    <source>
        <dbReference type="HAMAP-Rule" id="MF_00048"/>
    </source>
</evidence>
<reference evidence="3 4" key="1">
    <citation type="submission" date="2018-10" db="EMBL/GenBank/DDBJ databases">
        <title>Genome Sequence of Cohnella sp.</title>
        <authorList>
            <person name="Srinivasan S."/>
            <person name="Kim M.K."/>
        </authorList>
    </citation>
    <scope>NUCLEOTIDE SEQUENCE [LARGE SCALE GENOMIC DNA]</scope>
    <source>
        <strain evidence="3 4">18JY8-7</strain>
    </source>
</reference>
<comment type="similarity">
    <text evidence="1 2">Belongs to the UPF0102 family.</text>
</comment>
<proteinExistence type="inferred from homology"/>
<keyword evidence="4" id="KW-1185">Reference proteome</keyword>
<sequence>MQRPLRSNRTASGRAAEDTAAAHLQGTGVSVIERNWRCKTGELDLIAKEGDVLVFVEVRSRTAPSRYGTAVEAVTPRKCRQVRETAGVYLKMTGAYGSPVRFDVIAVTFAADGSVAELRHIPGAF</sequence>
<dbReference type="InterPro" id="IPR011856">
    <property type="entry name" value="tRNA_endonuc-like_dom_sf"/>
</dbReference>
<dbReference type="SUPFAM" id="SSF52980">
    <property type="entry name" value="Restriction endonuclease-like"/>
    <property type="match status" value="1"/>
</dbReference>
<evidence type="ECO:0000313" key="3">
    <source>
        <dbReference type="EMBL" id="AYQ71964.1"/>
    </source>
</evidence>
<dbReference type="InterPro" id="IPR003509">
    <property type="entry name" value="UPF0102_YraN-like"/>
</dbReference>
<dbReference type="Gene3D" id="3.40.1350.10">
    <property type="match status" value="1"/>
</dbReference>
<dbReference type="EMBL" id="CP033433">
    <property type="protein sequence ID" value="AYQ71964.1"/>
    <property type="molecule type" value="Genomic_DNA"/>
</dbReference>
<dbReference type="PANTHER" id="PTHR34039:SF1">
    <property type="entry name" value="UPF0102 PROTEIN YRAN"/>
    <property type="match status" value="1"/>
</dbReference>
<dbReference type="AlphaFoldDB" id="A0A3G3JUW2"/>
<dbReference type="NCBIfam" id="TIGR00252">
    <property type="entry name" value="YraN family protein"/>
    <property type="match status" value="1"/>
</dbReference>
<gene>
    <name evidence="3" type="ORF">EAV92_04920</name>
</gene>
<dbReference type="PANTHER" id="PTHR34039">
    <property type="entry name" value="UPF0102 PROTEIN YRAN"/>
    <property type="match status" value="1"/>
</dbReference>
<dbReference type="InterPro" id="IPR011335">
    <property type="entry name" value="Restrct_endonuc-II-like"/>
</dbReference>
<organism evidence="3 4">
    <name type="scientific">Cohnella candidum</name>
    <dbReference type="NCBI Taxonomy" id="2674991"/>
    <lineage>
        <taxon>Bacteria</taxon>
        <taxon>Bacillati</taxon>
        <taxon>Bacillota</taxon>
        <taxon>Bacilli</taxon>
        <taxon>Bacillales</taxon>
        <taxon>Paenibacillaceae</taxon>
        <taxon>Cohnella</taxon>
    </lineage>
</organism>
<dbReference type="KEGG" id="coh:EAV92_04920"/>
<accession>A0A3G3JUW2</accession>
<dbReference type="GO" id="GO:0003676">
    <property type="term" value="F:nucleic acid binding"/>
    <property type="evidence" value="ECO:0007669"/>
    <property type="project" value="InterPro"/>
</dbReference>
<protein>
    <recommendedName>
        <fullName evidence="2">UPF0102 protein EAV92_04920</fullName>
    </recommendedName>
</protein>